<protein>
    <submittedName>
        <fullName evidence="1">Uncharacterized protein</fullName>
    </submittedName>
</protein>
<reference evidence="1 2" key="1">
    <citation type="submission" date="2018-04" db="EMBL/GenBank/DDBJ databases">
        <title>Draft genome sequence of Pseudomonas syringae pv. actinidiae biovar 3 strains isolated from kiwifruit in Kagawa prefecture.</title>
        <authorList>
            <person name="Tabuchi M."/>
            <person name="Saito M."/>
            <person name="Fujiwara S."/>
            <person name="Sasa N."/>
            <person name="Akimitsu K."/>
            <person name="Gomi K."/>
            <person name="Konishi-Sugita S."/>
            <person name="Hamano K."/>
            <person name="Kataoka I."/>
        </authorList>
    </citation>
    <scope>NUCLEOTIDE SEQUENCE [LARGE SCALE GENOMIC DNA]</scope>
    <source>
        <strain evidence="1 2">MAFF212211</strain>
    </source>
</reference>
<comment type="caution">
    <text evidence="1">The sequence shown here is derived from an EMBL/GenBank/DDBJ whole genome shotgun (WGS) entry which is preliminary data.</text>
</comment>
<evidence type="ECO:0000313" key="1">
    <source>
        <dbReference type="EMBL" id="GBH19329.1"/>
    </source>
</evidence>
<dbReference type="Proteomes" id="UP000248291">
    <property type="component" value="Unassembled WGS sequence"/>
</dbReference>
<dbReference type="AlphaFoldDB" id="A0AAN4Q890"/>
<proteinExistence type="predicted"/>
<accession>A0AAN4Q890</accession>
<organism evidence="1 2">
    <name type="scientific">Pseudomonas syringae pv. actinidiae</name>
    <dbReference type="NCBI Taxonomy" id="103796"/>
    <lineage>
        <taxon>Bacteria</taxon>
        <taxon>Pseudomonadati</taxon>
        <taxon>Pseudomonadota</taxon>
        <taxon>Gammaproteobacteria</taxon>
        <taxon>Pseudomonadales</taxon>
        <taxon>Pseudomonadaceae</taxon>
        <taxon>Pseudomonas</taxon>
        <taxon>Pseudomonas syringae</taxon>
    </lineage>
</organism>
<dbReference type="EMBL" id="BGKA01000205">
    <property type="protein sequence ID" value="GBH19329.1"/>
    <property type="molecule type" value="Genomic_DNA"/>
</dbReference>
<sequence>MIALTIEASVTWVSLACAEKAQSNASMAMKPVPVFFMAIP</sequence>
<evidence type="ECO:0000313" key="2">
    <source>
        <dbReference type="Proteomes" id="UP000248291"/>
    </source>
</evidence>
<name>A0AAN4Q890_PSESF</name>
<gene>
    <name evidence="1" type="ORF">KPSA3_05338</name>
</gene>